<comment type="caution">
    <text evidence="3">The sequence shown here is derived from an EMBL/GenBank/DDBJ whole genome shotgun (WGS) entry which is preliminary data.</text>
</comment>
<dbReference type="PANTHER" id="PTHR48081">
    <property type="entry name" value="AB HYDROLASE SUPERFAMILY PROTEIN C4A8.06C"/>
    <property type="match status" value="1"/>
</dbReference>
<protein>
    <submittedName>
        <fullName evidence="3">Lipase esterase</fullName>
    </submittedName>
</protein>
<evidence type="ECO:0000256" key="1">
    <source>
        <dbReference type="ARBA" id="ARBA00022801"/>
    </source>
</evidence>
<keyword evidence="1" id="KW-0378">Hydrolase</keyword>
<dbReference type="RefSeq" id="WP_155804385.1">
    <property type="nucleotide sequence ID" value="NZ_AZGF01000014.1"/>
</dbReference>
<reference evidence="3 4" key="1">
    <citation type="journal article" date="2015" name="Genome Announc.">
        <title>Expanding the biotechnology potential of lactobacilli through comparative genomics of 213 strains and associated genera.</title>
        <authorList>
            <person name="Sun Z."/>
            <person name="Harris H.M."/>
            <person name="McCann A."/>
            <person name="Guo C."/>
            <person name="Argimon S."/>
            <person name="Zhang W."/>
            <person name="Yang X."/>
            <person name="Jeffery I.B."/>
            <person name="Cooney J.C."/>
            <person name="Kagawa T.F."/>
            <person name="Liu W."/>
            <person name="Song Y."/>
            <person name="Salvetti E."/>
            <person name="Wrobel A."/>
            <person name="Rasinkangas P."/>
            <person name="Parkhill J."/>
            <person name="Rea M.C."/>
            <person name="O'Sullivan O."/>
            <person name="Ritari J."/>
            <person name="Douillard F.P."/>
            <person name="Paul Ross R."/>
            <person name="Yang R."/>
            <person name="Briner A.E."/>
            <person name="Felis G.E."/>
            <person name="de Vos W.M."/>
            <person name="Barrangou R."/>
            <person name="Klaenhammer T.R."/>
            <person name="Caufield P.W."/>
            <person name="Cui Y."/>
            <person name="Zhang H."/>
            <person name="O'Toole P.W."/>
        </authorList>
    </citation>
    <scope>NUCLEOTIDE SEQUENCE [LARGE SCALE GENOMIC DNA]</scope>
    <source>
        <strain evidence="3 4">DSM 5007</strain>
    </source>
</reference>
<name>A0A0R1W884_9LACO</name>
<evidence type="ECO:0000313" key="4">
    <source>
        <dbReference type="Proteomes" id="UP000051820"/>
    </source>
</evidence>
<dbReference type="PANTHER" id="PTHR48081:SF13">
    <property type="entry name" value="ALPHA_BETA HYDROLASE"/>
    <property type="match status" value="1"/>
</dbReference>
<evidence type="ECO:0000259" key="2">
    <source>
        <dbReference type="Pfam" id="PF20434"/>
    </source>
</evidence>
<dbReference type="EMBL" id="AZGF01000014">
    <property type="protein sequence ID" value="KRM11801.1"/>
    <property type="molecule type" value="Genomic_DNA"/>
</dbReference>
<dbReference type="InterPro" id="IPR029058">
    <property type="entry name" value="AB_hydrolase_fold"/>
</dbReference>
<accession>A0A0R1W884</accession>
<dbReference type="InterPro" id="IPR050300">
    <property type="entry name" value="GDXG_lipolytic_enzyme"/>
</dbReference>
<dbReference type="PATRIC" id="fig|1423807.3.peg.479"/>
<sequence>MIKVTEKDEKEFIEPLIDCSYEDFPEDKTIPDGIKNLDIPLTPINPTVQLNVPYAVKSGITLHLHIITPPVNQDDTRQFPLIMWVQGSAFHKQDTAGQLPAMIEAARRGFVVAMVEYRWAPDNPFPAQIKDLKTATRFMLSHANQYHVDPQRYLAWGNSSGGHTVSMAVVTANMPEFDDEDPTVMPLNYRCCIDYYGPTDISRMNKVPSTQDHVTAHSLEGEFFGTNNVYEVPKMVQKGNPITYVTDKKLPPFLIMHGNHDRFVPFNQSVLFYKALKQHNQNVTFYRLNHSDHTSDTFYSKESFDITFDFINKYI</sequence>
<proteinExistence type="predicted"/>
<organism evidence="3 4">
    <name type="scientific">Paucilactobacillus suebicus DSM 5007 = KCTC 3549</name>
    <dbReference type="NCBI Taxonomy" id="1423807"/>
    <lineage>
        <taxon>Bacteria</taxon>
        <taxon>Bacillati</taxon>
        <taxon>Bacillota</taxon>
        <taxon>Bacilli</taxon>
        <taxon>Lactobacillales</taxon>
        <taxon>Lactobacillaceae</taxon>
        <taxon>Paucilactobacillus</taxon>
    </lineage>
</organism>
<dbReference type="Pfam" id="PF20434">
    <property type="entry name" value="BD-FAE"/>
    <property type="match status" value="1"/>
</dbReference>
<keyword evidence="4" id="KW-1185">Reference proteome</keyword>
<dbReference type="STRING" id="1423807.FD16_GL000470"/>
<dbReference type="GO" id="GO:0016787">
    <property type="term" value="F:hydrolase activity"/>
    <property type="evidence" value="ECO:0007669"/>
    <property type="project" value="UniProtKB-KW"/>
</dbReference>
<dbReference type="SUPFAM" id="SSF53474">
    <property type="entry name" value="alpha/beta-Hydrolases"/>
    <property type="match status" value="1"/>
</dbReference>
<dbReference type="InterPro" id="IPR049492">
    <property type="entry name" value="BD-FAE-like_dom"/>
</dbReference>
<gene>
    <name evidence="3" type="ORF">FD16_GL000470</name>
</gene>
<dbReference type="OrthoDB" id="9815425at2"/>
<dbReference type="Proteomes" id="UP000051820">
    <property type="component" value="Unassembled WGS sequence"/>
</dbReference>
<dbReference type="eggNOG" id="COG0657">
    <property type="taxonomic scope" value="Bacteria"/>
</dbReference>
<evidence type="ECO:0000313" key="3">
    <source>
        <dbReference type="EMBL" id="KRM11801.1"/>
    </source>
</evidence>
<dbReference type="Gene3D" id="3.40.50.1820">
    <property type="entry name" value="alpha/beta hydrolase"/>
    <property type="match status" value="1"/>
</dbReference>
<dbReference type="AlphaFoldDB" id="A0A0R1W884"/>
<feature type="domain" description="BD-FAE-like" evidence="2">
    <location>
        <begin position="73"/>
        <end position="276"/>
    </location>
</feature>